<sequence>MAIGAHGCYFGEDSDIVYALNVCTPKHKPPSWHPDAWHRLEVAGPNAALAYMEPRGKNNMPLYNDFKREHLLGMKKKEVKISQWDLPMQCRHLQSGARECKGGCYVLEKGAKGDGYWKCGRTDCQGHVYCDRIYVYNKEHWYVCFGEKGKRMVCVDPKLGLTLFNDRGVIPKPPQTELGVSVGEQANDSGEDSDNN</sequence>
<dbReference type="Proteomes" id="UP000193240">
    <property type="component" value="Unassembled WGS sequence"/>
</dbReference>
<reference evidence="2 3" key="1">
    <citation type="journal article" date="2017" name="Genome Announc.">
        <title>Genome sequence of the saprophytic ascomycete Epicoccum nigrum ICMP 19927 strain isolated from New Zealand.</title>
        <authorList>
            <person name="Fokin M."/>
            <person name="Fleetwood D."/>
            <person name="Weir B.S."/>
            <person name="Villas-Boas S.G."/>
        </authorList>
    </citation>
    <scope>NUCLEOTIDE SEQUENCE [LARGE SCALE GENOMIC DNA]</scope>
    <source>
        <strain evidence="2 3">ICMP 19927</strain>
    </source>
</reference>
<feature type="region of interest" description="Disordered" evidence="1">
    <location>
        <begin position="172"/>
        <end position="196"/>
    </location>
</feature>
<dbReference type="EMBL" id="KZ107845">
    <property type="protein sequence ID" value="OSS48772.1"/>
    <property type="molecule type" value="Genomic_DNA"/>
</dbReference>
<organism evidence="2 3">
    <name type="scientific">Epicoccum nigrum</name>
    <name type="common">Soil fungus</name>
    <name type="synonym">Epicoccum purpurascens</name>
    <dbReference type="NCBI Taxonomy" id="105696"/>
    <lineage>
        <taxon>Eukaryota</taxon>
        <taxon>Fungi</taxon>
        <taxon>Dikarya</taxon>
        <taxon>Ascomycota</taxon>
        <taxon>Pezizomycotina</taxon>
        <taxon>Dothideomycetes</taxon>
        <taxon>Pleosporomycetidae</taxon>
        <taxon>Pleosporales</taxon>
        <taxon>Pleosporineae</taxon>
        <taxon>Didymellaceae</taxon>
        <taxon>Epicoccum</taxon>
    </lineage>
</organism>
<evidence type="ECO:0000313" key="3">
    <source>
        <dbReference type="Proteomes" id="UP000193240"/>
    </source>
</evidence>
<evidence type="ECO:0000313" key="2">
    <source>
        <dbReference type="EMBL" id="OSS48772.1"/>
    </source>
</evidence>
<gene>
    <name evidence="2" type="ORF">B5807_06908</name>
</gene>
<keyword evidence="3" id="KW-1185">Reference proteome</keyword>
<name>A0A1Y2LYK0_EPING</name>
<evidence type="ECO:0000256" key="1">
    <source>
        <dbReference type="SAM" id="MobiDB-lite"/>
    </source>
</evidence>
<accession>A0A1Y2LYK0</accession>
<dbReference type="AlphaFoldDB" id="A0A1Y2LYK0"/>
<dbReference type="InParanoid" id="A0A1Y2LYK0"/>
<proteinExistence type="predicted"/>
<protein>
    <submittedName>
        <fullName evidence="2">Uncharacterized protein</fullName>
    </submittedName>
</protein>